<protein>
    <recommendedName>
        <fullName evidence="1">Reverse transcriptase domain-containing protein</fullName>
    </recommendedName>
</protein>
<dbReference type="PROSITE" id="PS50878">
    <property type="entry name" value="RT_POL"/>
    <property type="match status" value="1"/>
</dbReference>
<comment type="caution">
    <text evidence="2">The sequence shown here is derived from an EMBL/GenBank/DDBJ whole genome shotgun (WGS) entry which is preliminary data.</text>
</comment>
<name>A0AAW2DU01_9ROSI</name>
<dbReference type="CDD" id="cd01650">
    <property type="entry name" value="RT_nLTR_like"/>
    <property type="match status" value="1"/>
</dbReference>
<reference evidence="2 3" key="1">
    <citation type="submission" date="2024-01" db="EMBL/GenBank/DDBJ databases">
        <title>A telomere-to-telomere, gap-free genome of sweet tea (Lithocarpus litseifolius).</title>
        <authorList>
            <person name="Zhou J."/>
        </authorList>
    </citation>
    <scope>NUCLEOTIDE SEQUENCE [LARGE SCALE GENOMIC DNA]</scope>
    <source>
        <strain evidence="2">Zhou-2022a</strain>
        <tissue evidence="2">Leaf</tissue>
    </source>
</reference>
<proteinExistence type="predicted"/>
<evidence type="ECO:0000313" key="3">
    <source>
        <dbReference type="Proteomes" id="UP001459277"/>
    </source>
</evidence>
<dbReference type="InterPro" id="IPR026960">
    <property type="entry name" value="RVT-Znf"/>
</dbReference>
<dbReference type="Pfam" id="PF13966">
    <property type="entry name" value="zf-RVT"/>
    <property type="match status" value="1"/>
</dbReference>
<dbReference type="SUPFAM" id="SSF56672">
    <property type="entry name" value="DNA/RNA polymerases"/>
    <property type="match status" value="1"/>
</dbReference>
<feature type="domain" description="Reverse transcriptase" evidence="1">
    <location>
        <begin position="275"/>
        <end position="540"/>
    </location>
</feature>
<sequence length="928" mass="106690">MQGFRDVIDEVGFKDLFYVGDRFTWAKHYPDGSVIWERLDIALGTGDWLNMFPAFQAAWGDALMCPTLSLVGEKIKKCQRELKWWSSKHFKNISQTLKEKKHLLKDAEEDAQRGGPFDRVLAIKKDISVLLVQEEKLWQQRSHAHWLSSGDKNTSFFHSKASQRYRRNKIEGIRDYNGNLCVDKEEISDLLVSYYQQLFTTSKPNGIKDVLEVVSHVITEEMNADLTREFTKADVDFALKQMAPLKAPGPDGMPPIFYQHYWHLIGNDVARAVLFCLQHGHFPPDLNHTYLTLIPKFNKPEQVTEFRPIALCNVLYKLVSKVLANRLKKILPLIISETQSAFQSDKAISDNILVAFETLHHMKTNTSGKTGFMTMKLDMSKAYDRVEWDYLLQLVRKMGFCQKWIHLISQCISTVSYSVLVNGEPTKSFKPTRGIRQGDPLSPYLFLLCSEGLTQLINKAVHAGKIRDDSLLFCSAQLGDVKTIQEILDKYEKASGQQINKEKTTLFFSKFTSLVEKNQIKALLGLPEIRTYEKYLGLPAVVGKNKRESLNFIKERVWKKLQGWKEKILSQVRKEVLLKAVVQAIPTFAMACFKLPIGLCKDIETMIRKFWWGQREDRRKIHWNSWNTLCRPKKEGGMGFKDLCKFNDAMLAKQVWRLVHSKDSLFYKVFKSKYFPNSTIFEAKSTNGSYAWKSILKARRVITLGAKWRVRDGRCIRIFGDNWIPGEGLGKVISPRTSLAANALVAELINPVSGWWDPQLIDSNFLPFEAQRIKAIPISSVAPEDILIWPKSSDGEYSVKTGYKVLCEESLGDMASASGTNNGESLWSRIWKLQVPGKVKHFLWRACSDSLPTKQNLWRRKIIACPNCEACNSYPENTIHALWSCEEIRDAWERDFNWLDRRKIVRGSFMDLWEMLGQKPDNADLPSF</sequence>
<dbReference type="PANTHER" id="PTHR33116:SF86">
    <property type="entry name" value="REVERSE TRANSCRIPTASE DOMAIN-CONTAINING PROTEIN"/>
    <property type="match status" value="1"/>
</dbReference>
<keyword evidence="3" id="KW-1185">Reference proteome</keyword>
<dbReference type="Pfam" id="PF00078">
    <property type="entry name" value="RVT_1"/>
    <property type="match status" value="1"/>
</dbReference>
<organism evidence="2 3">
    <name type="scientific">Lithocarpus litseifolius</name>
    <dbReference type="NCBI Taxonomy" id="425828"/>
    <lineage>
        <taxon>Eukaryota</taxon>
        <taxon>Viridiplantae</taxon>
        <taxon>Streptophyta</taxon>
        <taxon>Embryophyta</taxon>
        <taxon>Tracheophyta</taxon>
        <taxon>Spermatophyta</taxon>
        <taxon>Magnoliopsida</taxon>
        <taxon>eudicotyledons</taxon>
        <taxon>Gunneridae</taxon>
        <taxon>Pentapetalae</taxon>
        <taxon>rosids</taxon>
        <taxon>fabids</taxon>
        <taxon>Fagales</taxon>
        <taxon>Fagaceae</taxon>
        <taxon>Lithocarpus</taxon>
    </lineage>
</organism>
<dbReference type="Proteomes" id="UP001459277">
    <property type="component" value="Unassembled WGS sequence"/>
</dbReference>
<evidence type="ECO:0000313" key="2">
    <source>
        <dbReference type="EMBL" id="KAL0014227.1"/>
    </source>
</evidence>
<dbReference type="PANTHER" id="PTHR33116">
    <property type="entry name" value="REVERSE TRANSCRIPTASE ZINC-BINDING DOMAIN-CONTAINING PROTEIN-RELATED-RELATED"/>
    <property type="match status" value="1"/>
</dbReference>
<dbReference type="InterPro" id="IPR043502">
    <property type="entry name" value="DNA/RNA_pol_sf"/>
</dbReference>
<dbReference type="AlphaFoldDB" id="A0AAW2DU01"/>
<gene>
    <name evidence="2" type="ORF">SO802_001296</name>
</gene>
<dbReference type="EMBL" id="JAZDWU010000001">
    <property type="protein sequence ID" value="KAL0014227.1"/>
    <property type="molecule type" value="Genomic_DNA"/>
</dbReference>
<accession>A0AAW2DU01</accession>
<evidence type="ECO:0000259" key="1">
    <source>
        <dbReference type="PROSITE" id="PS50878"/>
    </source>
</evidence>
<dbReference type="InterPro" id="IPR000477">
    <property type="entry name" value="RT_dom"/>
</dbReference>